<dbReference type="Proteomes" id="UP001186944">
    <property type="component" value="Unassembled WGS sequence"/>
</dbReference>
<keyword evidence="3" id="KW-1185">Reference proteome</keyword>
<dbReference type="AlphaFoldDB" id="A0AA88Y3I2"/>
<comment type="caution">
    <text evidence="2">The sequence shown here is derived from an EMBL/GenBank/DDBJ whole genome shotgun (WGS) entry which is preliminary data.</text>
</comment>
<gene>
    <name evidence="2" type="ORF">FSP39_012522</name>
</gene>
<sequence>MAVAQCSKPRSIRSILSDIVLPENVWFGFLRFGQECNAAGSHSFSDALCCIENITYRNQSIIYTKNFCKVFERGIEVISNVKSGDKEKLRKLTPHDSDALQILHDYFLEKGHDEVWHGFVDIIVGSHEGIVPESSIATTPNIDTATCTSDEELGTPSKKMKYEEDEPSLDSPGGKSIDEVQLSTSGAEDQAVAETVVFSFIQRAWNPQLKNHLIPNIVIDSRHFRILMYDSENDYLLCSMLLPIFEEDGYSLSLTSILVLWMVLHYRNFCSGIENPESLCEVRSNFREIVGEKLSIYSAALKVCEAKFNVSGKSTFPSNDMFIYIKPL</sequence>
<name>A0AA88Y3I2_PINIB</name>
<reference evidence="2" key="1">
    <citation type="submission" date="2019-08" db="EMBL/GenBank/DDBJ databases">
        <title>The improved chromosome-level genome for the pearl oyster Pinctada fucata martensii using PacBio sequencing and Hi-C.</title>
        <authorList>
            <person name="Zheng Z."/>
        </authorList>
    </citation>
    <scope>NUCLEOTIDE SEQUENCE</scope>
    <source>
        <strain evidence="2">ZZ-2019</strain>
        <tissue evidence="2">Adductor muscle</tissue>
    </source>
</reference>
<organism evidence="2 3">
    <name type="scientific">Pinctada imbricata</name>
    <name type="common">Atlantic pearl-oyster</name>
    <name type="synonym">Pinctada martensii</name>
    <dbReference type="NCBI Taxonomy" id="66713"/>
    <lineage>
        <taxon>Eukaryota</taxon>
        <taxon>Metazoa</taxon>
        <taxon>Spiralia</taxon>
        <taxon>Lophotrochozoa</taxon>
        <taxon>Mollusca</taxon>
        <taxon>Bivalvia</taxon>
        <taxon>Autobranchia</taxon>
        <taxon>Pteriomorphia</taxon>
        <taxon>Pterioida</taxon>
        <taxon>Pterioidea</taxon>
        <taxon>Pteriidae</taxon>
        <taxon>Pinctada</taxon>
    </lineage>
</organism>
<feature type="region of interest" description="Disordered" evidence="1">
    <location>
        <begin position="141"/>
        <end position="178"/>
    </location>
</feature>
<accession>A0AA88Y3I2</accession>
<evidence type="ECO:0000313" key="3">
    <source>
        <dbReference type="Proteomes" id="UP001186944"/>
    </source>
</evidence>
<dbReference type="EMBL" id="VSWD01000007">
    <property type="protein sequence ID" value="KAK3097730.1"/>
    <property type="molecule type" value="Genomic_DNA"/>
</dbReference>
<evidence type="ECO:0000313" key="2">
    <source>
        <dbReference type="EMBL" id="KAK3097730.1"/>
    </source>
</evidence>
<protein>
    <submittedName>
        <fullName evidence="2">Uncharacterized protein</fullName>
    </submittedName>
</protein>
<proteinExistence type="predicted"/>
<evidence type="ECO:0000256" key="1">
    <source>
        <dbReference type="SAM" id="MobiDB-lite"/>
    </source>
</evidence>